<dbReference type="Proteomes" id="UP000177457">
    <property type="component" value="Unassembled WGS sequence"/>
</dbReference>
<dbReference type="InterPro" id="IPR003331">
    <property type="entry name" value="UDP_GlcNAc_Epimerase_2_dom"/>
</dbReference>
<gene>
    <name evidence="2" type="ORF">A3C90_00205</name>
</gene>
<organism evidence="2 3">
    <name type="scientific">Candidatus Magasanikbacteria bacterium RIFCSPHIGHO2_02_FULL_51_14</name>
    <dbReference type="NCBI Taxonomy" id="1798683"/>
    <lineage>
        <taxon>Bacteria</taxon>
        <taxon>Candidatus Magasanikiibacteriota</taxon>
    </lineage>
</organism>
<evidence type="ECO:0000313" key="3">
    <source>
        <dbReference type="Proteomes" id="UP000177457"/>
    </source>
</evidence>
<dbReference type="GO" id="GO:0004553">
    <property type="term" value="F:hydrolase activity, hydrolyzing O-glycosyl compounds"/>
    <property type="evidence" value="ECO:0007669"/>
    <property type="project" value="InterPro"/>
</dbReference>
<dbReference type="NCBIfam" id="TIGR03568">
    <property type="entry name" value="NeuC_NnaA"/>
    <property type="match status" value="1"/>
</dbReference>
<dbReference type="PANTHER" id="PTHR43174:SF3">
    <property type="entry name" value="UDP-N-ACETYLGLUCOSAMINE 2-EPIMERASE"/>
    <property type="match status" value="1"/>
</dbReference>
<protein>
    <submittedName>
        <fullName evidence="2">UDP-N-acetyl-D-glucosamine 2-epimerase, UDP-hydrolysing</fullName>
    </submittedName>
</protein>
<dbReference type="Gene3D" id="3.40.50.2000">
    <property type="entry name" value="Glycogen Phosphorylase B"/>
    <property type="match status" value="2"/>
</dbReference>
<dbReference type="AlphaFoldDB" id="A0A1F6MCZ7"/>
<dbReference type="EMBL" id="MFQE01000077">
    <property type="protein sequence ID" value="OGH69527.1"/>
    <property type="molecule type" value="Genomic_DNA"/>
</dbReference>
<evidence type="ECO:0000313" key="2">
    <source>
        <dbReference type="EMBL" id="OGH69527.1"/>
    </source>
</evidence>
<dbReference type="SUPFAM" id="SSF53756">
    <property type="entry name" value="UDP-Glycosyltransferase/glycogen phosphorylase"/>
    <property type="match status" value="1"/>
</dbReference>
<name>A0A1F6MCZ7_9BACT</name>
<comment type="caution">
    <text evidence="2">The sequence shown here is derived from an EMBL/GenBank/DDBJ whole genome shotgun (WGS) entry which is preliminary data.</text>
</comment>
<evidence type="ECO:0000259" key="1">
    <source>
        <dbReference type="Pfam" id="PF02350"/>
    </source>
</evidence>
<dbReference type="InterPro" id="IPR029767">
    <property type="entry name" value="WecB-like"/>
</dbReference>
<accession>A0A1F6MCZ7</accession>
<dbReference type="STRING" id="1798683.A3C90_00205"/>
<dbReference type="Pfam" id="PF02350">
    <property type="entry name" value="Epimerase_2"/>
    <property type="match status" value="1"/>
</dbReference>
<proteinExistence type="predicted"/>
<reference evidence="2 3" key="1">
    <citation type="journal article" date="2016" name="Nat. Commun.">
        <title>Thousands of microbial genomes shed light on interconnected biogeochemical processes in an aquifer system.</title>
        <authorList>
            <person name="Anantharaman K."/>
            <person name="Brown C.T."/>
            <person name="Hug L.A."/>
            <person name="Sharon I."/>
            <person name="Castelle C.J."/>
            <person name="Probst A.J."/>
            <person name="Thomas B.C."/>
            <person name="Singh A."/>
            <person name="Wilkins M.J."/>
            <person name="Karaoz U."/>
            <person name="Brodie E.L."/>
            <person name="Williams K.H."/>
            <person name="Hubbard S.S."/>
            <person name="Banfield J.F."/>
        </authorList>
    </citation>
    <scope>NUCLEOTIDE SEQUENCE [LARGE SCALE GENOMIC DNA]</scope>
</reference>
<dbReference type="GO" id="GO:0006047">
    <property type="term" value="P:UDP-N-acetylglucosamine metabolic process"/>
    <property type="evidence" value="ECO:0007669"/>
    <property type="project" value="InterPro"/>
</dbReference>
<dbReference type="InterPro" id="IPR020004">
    <property type="entry name" value="UDP-GlcNAc_Epase"/>
</dbReference>
<sequence>MIKRKILFVTERRADYSRLKPIMKAVQKSEKLELLLLITGAHLLKNLGETKRVVEADGFRIDATLPIFHEDDPDDGRSMVKAMARALDGMADIFPKLKPDIVFCGFDLGAHLAAAIVGVHLNMHVAHIQGGEVSGTIDEMLRHACTKFAHLHFVATEKSRERVIKLGEDPNYVFLVGSPSLDTVKHINYPSKDEICAAYHLDPKKKLAIFLQHPVTTEIEQVARQMRESIAAVEDIQKRHALDVIAIYSNNDAGGKMITRMLQESGIRAAPHIVYEDFLRLMRVADVLVGNSSSGIHEAPSFGLPTVNIGSRQQHRERGNNVIDVENKKEDIISAIEKALFDEKFIKEVQSGKNPYDHGNTAEQTVKILEEIDLPPIQKVITY</sequence>
<dbReference type="PANTHER" id="PTHR43174">
    <property type="entry name" value="UDP-N-ACETYLGLUCOSAMINE 2-EPIMERASE"/>
    <property type="match status" value="1"/>
</dbReference>
<feature type="domain" description="UDP-N-acetylglucosamine 2-epimerase" evidence="1">
    <location>
        <begin position="24"/>
        <end position="370"/>
    </location>
</feature>